<dbReference type="NCBIfam" id="NF010186">
    <property type="entry name" value="PRK13665.1"/>
    <property type="match status" value="1"/>
</dbReference>
<dbReference type="HAMAP" id="MF_01562">
    <property type="entry name" value="FloA"/>
    <property type="match status" value="1"/>
</dbReference>
<evidence type="ECO:0000313" key="9">
    <source>
        <dbReference type="Proteomes" id="UP000078532"/>
    </source>
</evidence>
<feature type="compositionally biased region" description="Gly residues" evidence="7">
    <location>
        <begin position="320"/>
        <end position="332"/>
    </location>
</feature>
<evidence type="ECO:0000313" key="8">
    <source>
        <dbReference type="EMBL" id="OAT82389.1"/>
    </source>
</evidence>
<evidence type="ECO:0000256" key="5">
    <source>
        <dbReference type="HAMAP-Rule" id="MF_01562"/>
    </source>
</evidence>
<sequence length="339" mass="35635">MVGTLVGLSSLILIVLILVGLAIIFSFIPVGLWISALAAGVHIGIFTLIGMRLRRVPPVRIVGPLIKADKAGLNVTVNQLEAHYLAGGNVDRVIDALIAAERADIPLAFERAAAIDLAGRNVLEAVQMSVNPKVIQTPLVSAVAKDGIEVKVVARVTVRANIDRLVGGAGEETVLARVGEGVVTTVGSSSSHKQVLENPDSISRTVLEKGLDAGTAFEILSIDIADVDVGRNIGAQLQTDQAEADKRIAQAKAEERRAMAVAKEQEMKAGVEEMRARVVEAEAEVPRAMAEALRQGKLGVMDYYNMQNLLADTRMREGIAGAGGGAPGGGQRGEQHGGK</sequence>
<comment type="caution">
    <text evidence="5">Lacks conserved residue(s) required for the propagation of feature annotation.</text>
</comment>
<organism evidence="8 9">
    <name type="scientific">Desulfotomaculum copahuensis</name>
    <dbReference type="NCBI Taxonomy" id="1838280"/>
    <lineage>
        <taxon>Bacteria</taxon>
        <taxon>Bacillati</taxon>
        <taxon>Bacillota</taxon>
        <taxon>Clostridia</taxon>
        <taxon>Eubacteriales</taxon>
        <taxon>Desulfotomaculaceae</taxon>
        <taxon>Desulfotomaculum</taxon>
    </lineage>
</organism>
<evidence type="ECO:0000256" key="3">
    <source>
        <dbReference type="ARBA" id="ARBA00022989"/>
    </source>
</evidence>
<feature type="region of interest" description="Disordered" evidence="7">
    <location>
        <begin position="320"/>
        <end position="339"/>
    </location>
</feature>
<comment type="similarity">
    <text evidence="5">Belongs to the flotillin-like FloA family.</text>
</comment>
<evidence type="ECO:0000256" key="4">
    <source>
        <dbReference type="ARBA" id="ARBA00023136"/>
    </source>
</evidence>
<accession>A0A1B7LFI2</accession>
<keyword evidence="2 5" id="KW-0812">Transmembrane</keyword>
<keyword evidence="1 5" id="KW-1003">Cell membrane</keyword>
<protein>
    <recommendedName>
        <fullName evidence="5">Flotillin-like protein FloA</fullName>
    </recommendedName>
</protein>
<reference evidence="8 9" key="1">
    <citation type="submission" date="2016-04" db="EMBL/GenBank/DDBJ databases">
        <authorList>
            <person name="Evans L.H."/>
            <person name="Alamgir A."/>
            <person name="Owens N."/>
            <person name="Weber N.D."/>
            <person name="Virtaneva K."/>
            <person name="Barbian K."/>
            <person name="Babar A."/>
            <person name="Rosenke K."/>
        </authorList>
    </citation>
    <scope>NUCLEOTIDE SEQUENCE [LARGE SCALE GENOMIC DNA]</scope>
    <source>
        <strain evidence="8 9">LMa1</strain>
    </source>
</reference>
<dbReference type="GO" id="GO:0045121">
    <property type="term" value="C:membrane raft"/>
    <property type="evidence" value="ECO:0007669"/>
    <property type="project" value="UniProtKB-SubCell"/>
</dbReference>
<keyword evidence="3 5" id="KW-1133">Transmembrane helix</keyword>
<dbReference type="STRING" id="1838280.A6M21_09065"/>
<comment type="caution">
    <text evidence="8">The sequence shown here is derived from an EMBL/GenBank/DDBJ whole genome shotgun (WGS) entry which is preliminary data.</text>
</comment>
<comment type="subcellular location">
    <subcellularLocation>
        <location evidence="5">Cell membrane</location>
        <topology evidence="5">Multi-pass membrane protein</topology>
    </subcellularLocation>
    <subcellularLocation>
        <location evidence="5">Membrane raft</location>
        <topology evidence="5">Multi-pass membrane protein</topology>
    </subcellularLocation>
</comment>
<feature type="transmembrane region" description="Helical" evidence="5">
    <location>
        <begin position="5"/>
        <end position="25"/>
    </location>
</feature>
<dbReference type="GO" id="GO:0005886">
    <property type="term" value="C:plasma membrane"/>
    <property type="evidence" value="ECO:0007669"/>
    <property type="project" value="UniProtKB-SubCell"/>
</dbReference>
<evidence type="ECO:0000256" key="2">
    <source>
        <dbReference type="ARBA" id="ARBA00022692"/>
    </source>
</evidence>
<proteinExistence type="inferred from homology"/>
<dbReference type="AlphaFoldDB" id="A0A1B7LFI2"/>
<feature type="coiled-coil region" evidence="6">
    <location>
        <begin position="264"/>
        <end position="291"/>
    </location>
</feature>
<feature type="transmembrane region" description="Helical" evidence="5">
    <location>
        <begin position="31"/>
        <end position="51"/>
    </location>
</feature>
<dbReference type="Pfam" id="PF12127">
    <property type="entry name" value="FloA"/>
    <property type="match status" value="1"/>
</dbReference>
<keyword evidence="6" id="KW-0175">Coiled coil</keyword>
<dbReference type="InterPro" id="IPR022853">
    <property type="entry name" value="FloA"/>
</dbReference>
<name>A0A1B7LFI2_9FIRM</name>
<keyword evidence="9" id="KW-1185">Reference proteome</keyword>
<comment type="function">
    <text evidence="5">Found in functional membrane microdomains (FMM) that may be equivalent to eukaryotic membrane rafts FMMs are highly dynamic and increase in number as cells age. Flotillins are thought to be important factors in membrane fluidity.</text>
</comment>
<comment type="subunit">
    <text evidence="5">Homooligomerizes.</text>
</comment>
<gene>
    <name evidence="5" type="primary">floA</name>
    <name evidence="8" type="ORF">A6M21_09065</name>
</gene>
<keyword evidence="4 5" id="KW-0472">Membrane</keyword>
<evidence type="ECO:0000256" key="7">
    <source>
        <dbReference type="SAM" id="MobiDB-lite"/>
    </source>
</evidence>
<evidence type="ECO:0000256" key="1">
    <source>
        <dbReference type="ARBA" id="ARBA00022475"/>
    </source>
</evidence>
<dbReference type="EMBL" id="LYVF01000137">
    <property type="protein sequence ID" value="OAT82389.1"/>
    <property type="molecule type" value="Genomic_DNA"/>
</dbReference>
<dbReference type="Proteomes" id="UP000078532">
    <property type="component" value="Unassembled WGS sequence"/>
</dbReference>
<evidence type="ECO:0000256" key="6">
    <source>
        <dbReference type="SAM" id="Coils"/>
    </source>
</evidence>